<dbReference type="InterPro" id="IPR032710">
    <property type="entry name" value="NTF2-like_dom_sf"/>
</dbReference>
<proteinExistence type="predicted"/>
<sequence length="136" mass="14987">MASEKTEGAQAVLDALELMRDMDKPVEERFTPDFTDHDPAEGQPAGGGGIAWFWEQFGKSFTDLERNVLEEIVTPTKYITIMDLSGTHSGDFQGHPATGKRFTVRNVQVIGFRDGKASDRWGSTDQLGILQQLGLA</sequence>
<dbReference type="InterPro" id="IPR009959">
    <property type="entry name" value="Cyclase_SnoaL-like"/>
</dbReference>
<dbReference type="EMBL" id="BAABLM010000003">
    <property type="protein sequence ID" value="GAA4676847.1"/>
    <property type="molecule type" value="Genomic_DNA"/>
</dbReference>
<dbReference type="Pfam" id="PF07366">
    <property type="entry name" value="SnoaL"/>
    <property type="match status" value="1"/>
</dbReference>
<name>A0ABP8VZT3_9MICO</name>
<comment type="caution">
    <text evidence="1">The sequence shown here is derived from an EMBL/GenBank/DDBJ whole genome shotgun (WGS) entry which is preliminary data.</text>
</comment>
<reference evidence="2" key="1">
    <citation type="journal article" date="2019" name="Int. J. Syst. Evol. Microbiol.">
        <title>The Global Catalogue of Microorganisms (GCM) 10K type strain sequencing project: providing services to taxonomists for standard genome sequencing and annotation.</title>
        <authorList>
            <consortium name="The Broad Institute Genomics Platform"/>
            <consortium name="The Broad Institute Genome Sequencing Center for Infectious Disease"/>
            <person name="Wu L."/>
            <person name="Ma J."/>
        </authorList>
    </citation>
    <scope>NUCLEOTIDE SEQUENCE [LARGE SCALE GENOMIC DNA]</scope>
    <source>
        <strain evidence="2">JCM 18956</strain>
    </source>
</reference>
<organism evidence="1 2">
    <name type="scientific">Frondihabitans cladoniiphilus</name>
    <dbReference type="NCBI Taxonomy" id="715785"/>
    <lineage>
        <taxon>Bacteria</taxon>
        <taxon>Bacillati</taxon>
        <taxon>Actinomycetota</taxon>
        <taxon>Actinomycetes</taxon>
        <taxon>Micrococcales</taxon>
        <taxon>Microbacteriaceae</taxon>
        <taxon>Frondihabitans</taxon>
    </lineage>
</organism>
<dbReference type="PANTHER" id="PTHR38436:SF1">
    <property type="entry name" value="ESTER CYCLASE"/>
    <property type="match status" value="1"/>
</dbReference>
<dbReference type="SUPFAM" id="SSF54427">
    <property type="entry name" value="NTF2-like"/>
    <property type="match status" value="1"/>
</dbReference>
<accession>A0ABP8VZT3</accession>
<dbReference type="PANTHER" id="PTHR38436">
    <property type="entry name" value="POLYKETIDE CYCLASE SNOAL-LIKE DOMAIN"/>
    <property type="match status" value="1"/>
</dbReference>
<dbReference type="Gene3D" id="3.10.450.50">
    <property type="match status" value="1"/>
</dbReference>
<gene>
    <name evidence="1" type="ORF">GCM10025780_21910</name>
</gene>
<dbReference type="Proteomes" id="UP001501295">
    <property type="component" value="Unassembled WGS sequence"/>
</dbReference>
<dbReference type="RefSeq" id="WP_345375893.1">
    <property type="nucleotide sequence ID" value="NZ_BAABLM010000003.1"/>
</dbReference>
<evidence type="ECO:0000313" key="1">
    <source>
        <dbReference type="EMBL" id="GAA4676847.1"/>
    </source>
</evidence>
<protein>
    <recommendedName>
        <fullName evidence="3">Ester cyclase</fullName>
    </recommendedName>
</protein>
<keyword evidence="2" id="KW-1185">Reference proteome</keyword>
<evidence type="ECO:0008006" key="3">
    <source>
        <dbReference type="Google" id="ProtNLM"/>
    </source>
</evidence>
<evidence type="ECO:0000313" key="2">
    <source>
        <dbReference type="Proteomes" id="UP001501295"/>
    </source>
</evidence>